<feature type="compositionally biased region" description="Polar residues" evidence="1">
    <location>
        <begin position="40"/>
        <end position="52"/>
    </location>
</feature>
<comment type="caution">
    <text evidence="2">The sequence shown here is derived from an EMBL/GenBank/DDBJ whole genome shotgun (WGS) entry which is preliminary data.</text>
</comment>
<evidence type="ECO:0000313" key="3">
    <source>
        <dbReference type="Proteomes" id="UP000276133"/>
    </source>
</evidence>
<proteinExistence type="predicted"/>
<name>A0A3M7SKW7_BRAPC</name>
<dbReference type="EMBL" id="REGN01001174">
    <property type="protein sequence ID" value="RNA36514.1"/>
    <property type="molecule type" value="Genomic_DNA"/>
</dbReference>
<evidence type="ECO:0000313" key="2">
    <source>
        <dbReference type="EMBL" id="RNA36514.1"/>
    </source>
</evidence>
<feature type="region of interest" description="Disordered" evidence="1">
    <location>
        <begin position="36"/>
        <end position="69"/>
    </location>
</feature>
<organism evidence="2 3">
    <name type="scientific">Brachionus plicatilis</name>
    <name type="common">Marine rotifer</name>
    <name type="synonym">Brachionus muelleri</name>
    <dbReference type="NCBI Taxonomy" id="10195"/>
    <lineage>
        <taxon>Eukaryota</taxon>
        <taxon>Metazoa</taxon>
        <taxon>Spiralia</taxon>
        <taxon>Gnathifera</taxon>
        <taxon>Rotifera</taxon>
        <taxon>Eurotatoria</taxon>
        <taxon>Monogononta</taxon>
        <taxon>Pseudotrocha</taxon>
        <taxon>Ploima</taxon>
        <taxon>Brachionidae</taxon>
        <taxon>Brachionus</taxon>
    </lineage>
</organism>
<gene>
    <name evidence="2" type="ORF">BpHYR1_002212</name>
</gene>
<evidence type="ECO:0000256" key="1">
    <source>
        <dbReference type="SAM" id="MobiDB-lite"/>
    </source>
</evidence>
<accession>A0A3M7SKW7</accession>
<sequence length="69" mass="7948">MILPLKTKKQLFRICNNTPCFFAFSIKKTKIINPEESENKYSGSNKNVTPTIRPNLPVASQHAQRVRPY</sequence>
<reference evidence="2 3" key="1">
    <citation type="journal article" date="2018" name="Sci. Rep.">
        <title>Genomic signatures of local adaptation to the degree of environmental predictability in rotifers.</title>
        <authorList>
            <person name="Franch-Gras L."/>
            <person name="Hahn C."/>
            <person name="Garcia-Roger E.M."/>
            <person name="Carmona M.J."/>
            <person name="Serra M."/>
            <person name="Gomez A."/>
        </authorList>
    </citation>
    <scope>NUCLEOTIDE SEQUENCE [LARGE SCALE GENOMIC DNA]</scope>
    <source>
        <strain evidence="2">HYR1</strain>
    </source>
</reference>
<protein>
    <submittedName>
        <fullName evidence="2">Uncharacterized protein</fullName>
    </submittedName>
</protein>
<keyword evidence="3" id="KW-1185">Reference proteome</keyword>
<dbReference type="Proteomes" id="UP000276133">
    <property type="component" value="Unassembled WGS sequence"/>
</dbReference>
<dbReference type="AlphaFoldDB" id="A0A3M7SKW7"/>